<reference evidence="2 3" key="1">
    <citation type="submission" date="2016-10" db="EMBL/GenBank/DDBJ databases">
        <title>Paenibacillus species isolates.</title>
        <authorList>
            <person name="Beno S.M."/>
        </authorList>
    </citation>
    <scope>NUCLEOTIDE SEQUENCE [LARGE SCALE GENOMIC DNA]</scope>
    <source>
        <strain evidence="2 3">FSL H7-0918</strain>
    </source>
</reference>
<proteinExistence type="predicted"/>
<feature type="domain" description="RNA polymerase alpha subunit C-terminal" evidence="1">
    <location>
        <begin position="39"/>
        <end position="73"/>
    </location>
</feature>
<sequence>MKQNATLKFLFPVPKVFYPFPIHFLRIAAPEPSSKSISRILNSLQENNYMTIDDVVNTSPADLVKSRNFGEKGLIVLFILLKTISQKPELVLKTEILEQPLRGQVERLKRMPLVKNQLIELGIEI</sequence>
<evidence type="ECO:0000313" key="3">
    <source>
        <dbReference type="Proteomes" id="UP000187323"/>
    </source>
</evidence>
<dbReference type="SUPFAM" id="SSF47789">
    <property type="entry name" value="C-terminal domain of RNA polymerase alpha subunit"/>
    <property type="match status" value="1"/>
</dbReference>
<protein>
    <recommendedName>
        <fullName evidence="1">RNA polymerase alpha subunit C-terminal domain-containing protein</fullName>
    </recommendedName>
</protein>
<dbReference type="EMBL" id="MPTO01000039">
    <property type="protein sequence ID" value="OME11436.1"/>
    <property type="molecule type" value="Genomic_DNA"/>
</dbReference>
<dbReference type="Proteomes" id="UP000187323">
    <property type="component" value="Unassembled WGS sequence"/>
</dbReference>
<gene>
    <name evidence="2" type="ORF">BSK47_29090</name>
</gene>
<comment type="caution">
    <text evidence="2">The sequence shown here is derived from an EMBL/GenBank/DDBJ whole genome shotgun (WGS) entry which is preliminary data.</text>
</comment>
<dbReference type="GO" id="GO:0003677">
    <property type="term" value="F:DNA binding"/>
    <property type="evidence" value="ECO:0007669"/>
    <property type="project" value="InterPro"/>
</dbReference>
<dbReference type="AlphaFoldDB" id="A0AB36JA87"/>
<dbReference type="GO" id="GO:0006351">
    <property type="term" value="P:DNA-templated transcription"/>
    <property type="evidence" value="ECO:0007669"/>
    <property type="project" value="InterPro"/>
</dbReference>
<dbReference type="Gene3D" id="1.10.150.20">
    <property type="entry name" value="5' to 3' exonuclease, C-terminal subdomain"/>
    <property type="match status" value="1"/>
</dbReference>
<organism evidence="2 3">
    <name type="scientific">Paenibacillus odorifer</name>
    <dbReference type="NCBI Taxonomy" id="189426"/>
    <lineage>
        <taxon>Bacteria</taxon>
        <taxon>Bacillati</taxon>
        <taxon>Bacillota</taxon>
        <taxon>Bacilli</taxon>
        <taxon>Bacillales</taxon>
        <taxon>Paenibacillaceae</taxon>
        <taxon>Paenibacillus</taxon>
    </lineage>
</organism>
<dbReference type="GO" id="GO:0003899">
    <property type="term" value="F:DNA-directed RNA polymerase activity"/>
    <property type="evidence" value="ECO:0007669"/>
    <property type="project" value="InterPro"/>
</dbReference>
<dbReference type="Pfam" id="PF03118">
    <property type="entry name" value="RNA_pol_A_CTD"/>
    <property type="match status" value="1"/>
</dbReference>
<evidence type="ECO:0000259" key="1">
    <source>
        <dbReference type="Pfam" id="PF03118"/>
    </source>
</evidence>
<name>A0AB36JA87_9BACL</name>
<dbReference type="InterPro" id="IPR011260">
    <property type="entry name" value="RNAP_asu_C"/>
</dbReference>
<accession>A0AB36JA87</accession>
<dbReference type="RefSeq" id="WP_076138598.1">
    <property type="nucleotide sequence ID" value="NZ_JARLKA010000017.1"/>
</dbReference>
<evidence type="ECO:0000313" key="2">
    <source>
        <dbReference type="EMBL" id="OME11436.1"/>
    </source>
</evidence>